<evidence type="ECO:0000313" key="2">
    <source>
        <dbReference type="EMBL" id="KAG6123664.1"/>
    </source>
</evidence>
<feature type="compositionally biased region" description="Low complexity" evidence="1">
    <location>
        <begin position="152"/>
        <end position="162"/>
    </location>
</feature>
<dbReference type="AlphaFoldDB" id="A0A9P7QAD8"/>
<accession>A0A9P7QAD8</accession>
<name>A0A9P7QAD8_9HYPO</name>
<dbReference type="InterPro" id="IPR050587">
    <property type="entry name" value="GNT1/Glycosyltrans_8"/>
</dbReference>
<dbReference type="EMBL" id="SRQM01000002">
    <property type="protein sequence ID" value="KAG6123664.1"/>
    <property type="molecule type" value="Genomic_DNA"/>
</dbReference>
<gene>
    <name evidence="2" type="ORF">E4U13_002293</name>
</gene>
<dbReference type="InterPro" id="IPR029044">
    <property type="entry name" value="Nucleotide-diphossugar_trans"/>
</dbReference>
<dbReference type="CDD" id="cd02537">
    <property type="entry name" value="GT8_Glycogenin"/>
    <property type="match status" value="1"/>
</dbReference>
<evidence type="ECO:0008006" key="4">
    <source>
        <dbReference type="Google" id="ProtNLM"/>
    </source>
</evidence>
<dbReference type="GO" id="GO:0016757">
    <property type="term" value="F:glycosyltransferase activity"/>
    <property type="evidence" value="ECO:0007669"/>
    <property type="project" value="InterPro"/>
</dbReference>
<proteinExistence type="predicted"/>
<dbReference type="Proteomes" id="UP000732380">
    <property type="component" value="Unassembled WGS sequence"/>
</dbReference>
<dbReference type="SUPFAM" id="SSF53448">
    <property type="entry name" value="Nucleotide-diphospho-sugar transferases"/>
    <property type="match status" value="1"/>
</dbReference>
<comment type="caution">
    <text evidence="2">The sequence shown here is derived from an EMBL/GenBank/DDBJ whole genome shotgun (WGS) entry which is preliminary data.</text>
</comment>
<dbReference type="InterPro" id="IPR002495">
    <property type="entry name" value="Glyco_trans_8"/>
</dbReference>
<sequence length="341" mass="37610">MPEQPSLPVTSDKVWVSLITNASYLPGLLTLAHSLRATHSKYPLLALYTPSLSPSALSAIQARKIPCLAVPFLAPRSGKRYDQDPRFNDCWTKLVVFQLTQFSRVVCLDSDMVVRRNMDELMEVELDEPAASSSAGAGAGAGTGTGTGAGAGTETETGSGSVTTRRRLFAASHACICNPLKRSHYPPTWTPSNCAFTAQHADPALAQIQGVEPSRTLGALNSGLLVVRPSEVLFQEILERMDSHGEGYTFPDQDLLADLYEGRWVALPYVYNALKTMRREGVHGAMWRDESVKNVHFILSPKPWEEVDEGGVWRGGEETHRWWVEANAERLREEREMGIEN</sequence>
<feature type="compositionally biased region" description="Gly residues" evidence="1">
    <location>
        <begin position="137"/>
        <end position="151"/>
    </location>
</feature>
<organism evidence="2 3">
    <name type="scientific">Claviceps humidiphila</name>
    <dbReference type="NCBI Taxonomy" id="1294629"/>
    <lineage>
        <taxon>Eukaryota</taxon>
        <taxon>Fungi</taxon>
        <taxon>Dikarya</taxon>
        <taxon>Ascomycota</taxon>
        <taxon>Pezizomycotina</taxon>
        <taxon>Sordariomycetes</taxon>
        <taxon>Hypocreomycetidae</taxon>
        <taxon>Hypocreales</taxon>
        <taxon>Clavicipitaceae</taxon>
        <taxon>Claviceps</taxon>
    </lineage>
</organism>
<dbReference type="Pfam" id="PF01501">
    <property type="entry name" value="Glyco_transf_8"/>
    <property type="match status" value="1"/>
</dbReference>
<dbReference type="Gene3D" id="3.90.550.10">
    <property type="entry name" value="Spore Coat Polysaccharide Biosynthesis Protein SpsA, Chain A"/>
    <property type="match status" value="1"/>
</dbReference>
<evidence type="ECO:0000256" key="1">
    <source>
        <dbReference type="SAM" id="MobiDB-lite"/>
    </source>
</evidence>
<protein>
    <recommendedName>
        <fullName evidence="4">Galactinol synthase</fullName>
    </recommendedName>
</protein>
<dbReference type="PANTHER" id="PTHR11183">
    <property type="entry name" value="GLYCOGENIN SUBFAMILY MEMBER"/>
    <property type="match status" value="1"/>
</dbReference>
<reference evidence="2 3" key="1">
    <citation type="journal article" date="2020" name="bioRxiv">
        <title>Whole genome comparisons of ergot fungi reveals the divergence and evolution of species within the genus Claviceps are the result of varying mechanisms driving genome evolution and host range expansion.</title>
        <authorList>
            <person name="Wyka S.A."/>
            <person name="Mondo S.J."/>
            <person name="Liu M."/>
            <person name="Dettman J."/>
            <person name="Nalam V."/>
            <person name="Broders K.D."/>
        </authorList>
    </citation>
    <scope>NUCLEOTIDE SEQUENCE [LARGE SCALE GENOMIC DNA]</scope>
    <source>
        <strain evidence="2 3">LM576</strain>
    </source>
</reference>
<keyword evidence="3" id="KW-1185">Reference proteome</keyword>
<feature type="region of interest" description="Disordered" evidence="1">
    <location>
        <begin position="128"/>
        <end position="162"/>
    </location>
</feature>
<evidence type="ECO:0000313" key="3">
    <source>
        <dbReference type="Proteomes" id="UP000732380"/>
    </source>
</evidence>